<name>A0AAV9NBZ7_9EURO</name>
<dbReference type="SUPFAM" id="SSF51905">
    <property type="entry name" value="FAD/NAD(P)-binding domain"/>
    <property type="match status" value="1"/>
</dbReference>
<evidence type="ECO:0000313" key="6">
    <source>
        <dbReference type="EMBL" id="KAK5054412.1"/>
    </source>
</evidence>
<dbReference type="GeneID" id="89969523"/>
<evidence type="ECO:0000313" key="7">
    <source>
        <dbReference type="Proteomes" id="UP001358417"/>
    </source>
</evidence>
<dbReference type="AlphaFoldDB" id="A0AAV9NBZ7"/>
<dbReference type="RefSeq" id="XP_064707185.1">
    <property type="nucleotide sequence ID" value="XM_064844927.1"/>
</dbReference>
<dbReference type="InterPro" id="IPR036188">
    <property type="entry name" value="FAD/NAD-bd_sf"/>
</dbReference>
<dbReference type="Gene3D" id="3.50.50.60">
    <property type="entry name" value="FAD/NAD(P)-binding domain"/>
    <property type="match status" value="1"/>
</dbReference>
<keyword evidence="4" id="KW-0560">Oxidoreductase</keyword>
<accession>A0AAV9NBZ7</accession>
<comment type="cofactor">
    <cofactor evidence="1">
        <name>FAD</name>
        <dbReference type="ChEBI" id="CHEBI:57692"/>
    </cofactor>
</comment>
<reference evidence="6 7" key="1">
    <citation type="submission" date="2023-08" db="EMBL/GenBank/DDBJ databases">
        <title>Black Yeasts Isolated from many extreme environments.</title>
        <authorList>
            <person name="Coleine C."/>
            <person name="Stajich J.E."/>
            <person name="Selbmann L."/>
        </authorList>
    </citation>
    <scope>NUCLEOTIDE SEQUENCE [LARGE SCALE GENOMIC DNA]</scope>
    <source>
        <strain evidence="6 7">CCFEE 5792</strain>
    </source>
</reference>
<keyword evidence="7" id="KW-1185">Reference proteome</keyword>
<evidence type="ECO:0000256" key="1">
    <source>
        <dbReference type="ARBA" id="ARBA00001974"/>
    </source>
</evidence>
<dbReference type="PRINTS" id="PR00420">
    <property type="entry name" value="RNGMNOXGNASE"/>
</dbReference>
<evidence type="ECO:0000256" key="2">
    <source>
        <dbReference type="ARBA" id="ARBA00022630"/>
    </source>
</evidence>
<dbReference type="EMBL" id="JAVRRD010000010">
    <property type="protein sequence ID" value="KAK5054412.1"/>
    <property type="molecule type" value="Genomic_DNA"/>
</dbReference>
<gene>
    <name evidence="6" type="ORF">LTR84_001302</name>
</gene>
<evidence type="ECO:0000259" key="5">
    <source>
        <dbReference type="Pfam" id="PF01494"/>
    </source>
</evidence>
<organism evidence="6 7">
    <name type="scientific">Exophiala bonariae</name>
    <dbReference type="NCBI Taxonomy" id="1690606"/>
    <lineage>
        <taxon>Eukaryota</taxon>
        <taxon>Fungi</taxon>
        <taxon>Dikarya</taxon>
        <taxon>Ascomycota</taxon>
        <taxon>Pezizomycotina</taxon>
        <taxon>Eurotiomycetes</taxon>
        <taxon>Chaetothyriomycetidae</taxon>
        <taxon>Chaetothyriales</taxon>
        <taxon>Herpotrichiellaceae</taxon>
        <taxon>Exophiala</taxon>
    </lineage>
</organism>
<feature type="domain" description="FAD-binding" evidence="5">
    <location>
        <begin position="9"/>
        <end position="348"/>
    </location>
</feature>
<evidence type="ECO:0000256" key="4">
    <source>
        <dbReference type="ARBA" id="ARBA00023002"/>
    </source>
</evidence>
<keyword evidence="2" id="KW-0285">Flavoprotein</keyword>
<keyword evidence="3" id="KW-0274">FAD</keyword>
<dbReference type="PANTHER" id="PTHR43004:SF19">
    <property type="entry name" value="BINDING MONOOXYGENASE, PUTATIVE (JCVI)-RELATED"/>
    <property type="match status" value="1"/>
</dbReference>
<dbReference type="Pfam" id="PF01494">
    <property type="entry name" value="FAD_binding_3"/>
    <property type="match status" value="1"/>
</dbReference>
<dbReference type="GO" id="GO:0071949">
    <property type="term" value="F:FAD binding"/>
    <property type="evidence" value="ECO:0007669"/>
    <property type="project" value="InterPro"/>
</dbReference>
<dbReference type="Proteomes" id="UP001358417">
    <property type="component" value="Unassembled WGS sequence"/>
</dbReference>
<protein>
    <recommendedName>
        <fullName evidence="5">FAD-binding domain-containing protein</fullName>
    </recommendedName>
</protein>
<comment type="caution">
    <text evidence="6">The sequence shown here is derived from an EMBL/GenBank/DDBJ whole genome shotgun (WGS) entry which is preliminary data.</text>
</comment>
<sequence>MTGKTEPFVVVVGAGPAGLLLALLLARSGIPVQILDKSTTLDDQPRATHYSPPAVYELRRAGVLDDVRLQGFSPGAVAWRKLDGTYLAGLDNTVLGDYEDRMVCLPLNHLGKIIYAHLQRESLATVSWDHNVVAIGQDEGKAWIDVTTSKDSKPRRLSAPYIVGCDGANSQIRRALFGDWEFPGTTWDQQLVATNTYYDFSRFGWKDANFIIDPEHFYMAARISNDGLWRVTYGESGGLTREELLERQPGKFRQILPGHPEPSDYKIVSISPYRVHQRLAESMRVGRFLLAADAAHLCNPFGGLGLTGGLVDVGGLFDCLKGIFDGRADDSILDKYSEIRRTKYETVVNPISSENIIRLFGANPDTVLQEDKFLQMCLKAENDPQLSREIQQGVNDLQHDFTQYYQKK</sequence>
<dbReference type="PANTHER" id="PTHR43004">
    <property type="entry name" value="TRK SYSTEM POTASSIUM UPTAKE PROTEIN"/>
    <property type="match status" value="1"/>
</dbReference>
<proteinExistence type="predicted"/>
<dbReference type="InterPro" id="IPR050641">
    <property type="entry name" value="RIFMO-like"/>
</dbReference>
<dbReference type="InterPro" id="IPR002938">
    <property type="entry name" value="FAD-bd"/>
</dbReference>
<dbReference type="GO" id="GO:0016709">
    <property type="term" value="F:oxidoreductase activity, acting on paired donors, with incorporation or reduction of molecular oxygen, NAD(P)H as one donor, and incorporation of one atom of oxygen"/>
    <property type="evidence" value="ECO:0007669"/>
    <property type="project" value="UniProtKB-ARBA"/>
</dbReference>
<evidence type="ECO:0000256" key="3">
    <source>
        <dbReference type="ARBA" id="ARBA00022827"/>
    </source>
</evidence>
<dbReference type="Gene3D" id="3.30.70.2450">
    <property type="match status" value="1"/>
</dbReference>